<dbReference type="eggNOG" id="COG3132">
    <property type="taxonomic scope" value="Bacteria"/>
</dbReference>
<dbReference type="AlphaFoldDB" id="U2J2I8"/>
<dbReference type="PANTHER" id="PTHR38768:SF1">
    <property type="entry name" value="UPF0502 PROTEIN YCEH"/>
    <property type="match status" value="1"/>
</dbReference>
<dbReference type="EMBL" id="ATDL01000015">
    <property type="protein sequence ID" value="ERJ59164.1"/>
    <property type="molecule type" value="Genomic_DNA"/>
</dbReference>
<keyword evidence="2" id="KW-0175">Coiled coil</keyword>
<dbReference type="PATRIC" id="fig|1346330.5.peg.2499"/>
<dbReference type="InterPro" id="IPR007432">
    <property type="entry name" value="DUF480"/>
</dbReference>
<dbReference type="Gene3D" id="1.10.10.10">
    <property type="entry name" value="Winged helix-like DNA-binding domain superfamily/Winged helix DNA-binding domain"/>
    <property type="match status" value="2"/>
</dbReference>
<organism evidence="4 5">
    <name type="scientific">Sphingobacterium paucimobilis HER1398</name>
    <dbReference type="NCBI Taxonomy" id="1346330"/>
    <lineage>
        <taxon>Bacteria</taxon>
        <taxon>Pseudomonadati</taxon>
        <taxon>Bacteroidota</taxon>
        <taxon>Sphingobacteriia</taxon>
        <taxon>Sphingobacteriales</taxon>
        <taxon>Sphingobacteriaceae</taxon>
        <taxon>Sphingobacterium</taxon>
    </lineage>
</organism>
<evidence type="ECO:0000256" key="3">
    <source>
        <dbReference type="SAM" id="MobiDB-lite"/>
    </source>
</evidence>
<reference evidence="4 5" key="1">
    <citation type="journal article" date="2013" name="Genome Announc.">
        <title>The Draft Genome Sequence of Sphingomonas paucimobilis Strain HER1398 (Proteobacteria), Host to the Giant PAU Phage, Indicates That It Is a Member of the Genus Sphingobacterium (Bacteroidetes).</title>
        <authorList>
            <person name="White R.A.III."/>
            <person name="Suttle C.A."/>
        </authorList>
    </citation>
    <scope>NUCLEOTIDE SEQUENCE [LARGE SCALE GENOMIC DNA]</scope>
    <source>
        <strain evidence="4 5">HER1398</strain>
    </source>
</reference>
<keyword evidence="5" id="KW-1185">Reference proteome</keyword>
<feature type="coiled-coil region" evidence="2">
    <location>
        <begin position="236"/>
        <end position="263"/>
    </location>
</feature>
<dbReference type="STRING" id="1346330.M472_10305"/>
<evidence type="ECO:0000313" key="4">
    <source>
        <dbReference type="EMBL" id="ERJ59164.1"/>
    </source>
</evidence>
<dbReference type="Pfam" id="PF04337">
    <property type="entry name" value="DUF480"/>
    <property type="match status" value="1"/>
</dbReference>
<comment type="caution">
    <text evidence="4">The sequence shown here is derived from an EMBL/GenBank/DDBJ whole genome shotgun (WGS) entry which is preliminary data.</text>
</comment>
<sequence>MRSKPIYPKAQPPNPNNTEITTNTAPALCQTRIFLILENNYTLQTTMEEIKTLPQLSQEEVRVLGCLLEKSKTTPEYYPMTINSLQAACNQKTSRKPVVNYDESTIISTLDGLKRRGLVSTVVGGGSRVTKYKHNIAIQYPLVPAELAALCLLFLRGPLTAGEINSNSGRLYEFETLDEVQELLNKLAEDETPYVRLLAKRPGQKEARYIHLFGEFNEEDYETSATTVSTGSSAQVQALEERVTTLETELATLREEFNKLMAELS</sequence>
<feature type="region of interest" description="Disordered" evidence="3">
    <location>
        <begin position="1"/>
        <end position="23"/>
    </location>
</feature>
<dbReference type="HAMAP" id="MF_01584">
    <property type="entry name" value="UPF0502"/>
    <property type="match status" value="1"/>
</dbReference>
<protein>
    <submittedName>
        <fullName evidence="4">Uncharacterized protein</fullName>
    </submittedName>
</protein>
<proteinExistence type="inferred from homology"/>
<dbReference type="InterPro" id="IPR036388">
    <property type="entry name" value="WH-like_DNA-bd_sf"/>
</dbReference>
<dbReference type="Proteomes" id="UP000016584">
    <property type="component" value="Unassembled WGS sequence"/>
</dbReference>
<evidence type="ECO:0000256" key="2">
    <source>
        <dbReference type="SAM" id="Coils"/>
    </source>
</evidence>
<accession>U2J2I8</accession>
<evidence type="ECO:0000256" key="1">
    <source>
        <dbReference type="HAMAP-Rule" id="MF_01584"/>
    </source>
</evidence>
<name>U2J2I8_9SPHI</name>
<dbReference type="InterPro" id="IPR036390">
    <property type="entry name" value="WH_DNA-bd_sf"/>
</dbReference>
<evidence type="ECO:0000313" key="5">
    <source>
        <dbReference type="Proteomes" id="UP000016584"/>
    </source>
</evidence>
<comment type="similarity">
    <text evidence="1">Belongs to the UPF0502 family.</text>
</comment>
<gene>
    <name evidence="4" type="ORF">M472_10305</name>
</gene>
<dbReference type="PANTHER" id="PTHR38768">
    <property type="entry name" value="UPF0502 PROTEIN YCEH"/>
    <property type="match status" value="1"/>
</dbReference>
<dbReference type="SUPFAM" id="SSF46785">
    <property type="entry name" value="Winged helix' DNA-binding domain"/>
    <property type="match status" value="2"/>
</dbReference>